<gene>
    <name evidence="2" type="ORF">GCM10010862_12630</name>
</gene>
<dbReference type="EMBL" id="BSNS01000007">
    <property type="protein sequence ID" value="GLQ54004.1"/>
    <property type="molecule type" value="Genomic_DNA"/>
</dbReference>
<feature type="transmembrane region" description="Helical" evidence="1">
    <location>
        <begin position="36"/>
        <end position="56"/>
    </location>
</feature>
<keyword evidence="3" id="KW-1185">Reference proteome</keyword>
<evidence type="ECO:0000313" key="3">
    <source>
        <dbReference type="Proteomes" id="UP001156691"/>
    </source>
</evidence>
<evidence type="ECO:0000313" key="2">
    <source>
        <dbReference type="EMBL" id="GLQ54004.1"/>
    </source>
</evidence>
<sequence length="70" mass="7637">MAFPSARAIRAWIATIAVLWPLPALGHPHVASEVGAKSYLLATAITAMLLLAVLLLPRMLRLLRLLGRLR</sequence>
<organism evidence="2 3">
    <name type="scientific">Devosia nitrariae</name>
    <dbReference type="NCBI Taxonomy" id="2071872"/>
    <lineage>
        <taxon>Bacteria</taxon>
        <taxon>Pseudomonadati</taxon>
        <taxon>Pseudomonadota</taxon>
        <taxon>Alphaproteobacteria</taxon>
        <taxon>Hyphomicrobiales</taxon>
        <taxon>Devosiaceae</taxon>
        <taxon>Devosia</taxon>
    </lineage>
</organism>
<name>A0ABQ5W2A0_9HYPH</name>
<keyword evidence="1" id="KW-0472">Membrane</keyword>
<evidence type="ECO:0000256" key="1">
    <source>
        <dbReference type="SAM" id="Phobius"/>
    </source>
</evidence>
<keyword evidence="1" id="KW-0812">Transmembrane</keyword>
<keyword evidence="1" id="KW-1133">Transmembrane helix</keyword>
<accession>A0ABQ5W2A0</accession>
<comment type="caution">
    <text evidence="2">The sequence shown here is derived from an EMBL/GenBank/DDBJ whole genome shotgun (WGS) entry which is preliminary data.</text>
</comment>
<proteinExistence type="predicted"/>
<protein>
    <submittedName>
        <fullName evidence="2">Uncharacterized protein</fullName>
    </submittedName>
</protein>
<reference evidence="3" key="1">
    <citation type="journal article" date="2019" name="Int. J. Syst. Evol. Microbiol.">
        <title>The Global Catalogue of Microorganisms (GCM) 10K type strain sequencing project: providing services to taxonomists for standard genome sequencing and annotation.</title>
        <authorList>
            <consortium name="The Broad Institute Genomics Platform"/>
            <consortium name="The Broad Institute Genome Sequencing Center for Infectious Disease"/>
            <person name="Wu L."/>
            <person name="Ma J."/>
        </authorList>
    </citation>
    <scope>NUCLEOTIDE SEQUENCE [LARGE SCALE GENOMIC DNA]</scope>
    <source>
        <strain evidence="3">NBRC 112416</strain>
    </source>
</reference>
<dbReference type="Proteomes" id="UP001156691">
    <property type="component" value="Unassembled WGS sequence"/>
</dbReference>